<evidence type="ECO:0000313" key="2">
    <source>
        <dbReference type="Proteomes" id="UP000199467"/>
    </source>
</evidence>
<protein>
    <submittedName>
        <fullName evidence="1">Uncharacterized protein</fullName>
    </submittedName>
</protein>
<evidence type="ECO:0000313" key="1">
    <source>
        <dbReference type="EMBL" id="SDC83050.1"/>
    </source>
</evidence>
<dbReference type="RefSeq" id="WP_017362230.1">
    <property type="nucleotide sequence ID" value="NZ_FMZQ01000007.1"/>
</dbReference>
<dbReference type="GeneID" id="57609138"/>
<keyword evidence="2" id="KW-1185">Reference proteome</keyword>
<dbReference type="EMBL" id="FMZQ01000007">
    <property type="protein sequence ID" value="SDC83050.1"/>
    <property type="molecule type" value="Genomic_DNA"/>
</dbReference>
<dbReference type="AlphaFoldDB" id="A0A1G6PS51"/>
<sequence>MVGNEELKALIRRAEARGAIVDIGYDHQAATEGRQVIDTVAIVGLKGCGPHPMSAIGAAERLRGLLAGIDFEPYTQEQLAARVDEIAAGWTYDEAALRQAMCVEAMPKRLRDTCRRYMTGQAESLDHINLSEVAMVIRAPRAISFNTGRQYTAEGQKIEAKLVDVEVCTLFGVDLYVVDFNDTSRQITGRVKIEQFTQAAVMAAYDAGNYKSI</sequence>
<dbReference type="Proteomes" id="UP000199467">
    <property type="component" value="Unassembled WGS sequence"/>
</dbReference>
<reference evidence="2" key="1">
    <citation type="submission" date="2016-10" db="EMBL/GenBank/DDBJ databases">
        <authorList>
            <person name="Varghese N."/>
            <person name="Submissions S."/>
        </authorList>
    </citation>
    <scope>NUCLEOTIDE SEQUENCE [LARGE SCALE GENOMIC DNA]</scope>
    <source>
        <strain evidence="2">DSM 26382</strain>
    </source>
</reference>
<accession>A0A1G6PS51</accession>
<name>A0A1G6PS51_9GAMM</name>
<proteinExistence type="predicted"/>
<gene>
    <name evidence="1" type="ORF">SAMN05216576_10772</name>
</gene>
<organism evidence="1 2">
    <name type="scientific">Ectopseudomonas chengduensis</name>
    <dbReference type="NCBI Taxonomy" id="489632"/>
    <lineage>
        <taxon>Bacteria</taxon>
        <taxon>Pseudomonadati</taxon>
        <taxon>Pseudomonadota</taxon>
        <taxon>Gammaproteobacteria</taxon>
        <taxon>Pseudomonadales</taxon>
        <taxon>Pseudomonadaceae</taxon>
        <taxon>Ectopseudomonas</taxon>
    </lineage>
</organism>